<evidence type="ECO:0000313" key="4">
    <source>
        <dbReference type="Proteomes" id="UP000233524"/>
    </source>
</evidence>
<keyword evidence="4" id="KW-1185">Reference proteome</keyword>
<organism evidence="3 4">
    <name type="scientific">Lomentospora prolificans</name>
    <dbReference type="NCBI Taxonomy" id="41688"/>
    <lineage>
        <taxon>Eukaryota</taxon>
        <taxon>Fungi</taxon>
        <taxon>Dikarya</taxon>
        <taxon>Ascomycota</taxon>
        <taxon>Pezizomycotina</taxon>
        <taxon>Sordariomycetes</taxon>
        <taxon>Hypocreomycetidae</taxon>
        <taxon>Microascales</taxon>
        <taxon>Microascaceae</taxon>
        <taxon>Lomentospora</taxon>
    </lineage>
</organism>
<accession>A0A2N3NCR0</accession>
<feature type="compositionally biased region" description="Basic and acidic residues" evidence="1">
    <location>
        <begin position="361"/>
        <end position="410"/>
    </location>
</feature>
<feature type="compositionally biased region" description="Basic and acidic residues" evidence="1">
    <location>
        <begin position="439"/>
        <end position="467"/>
    </location>
</feature>
<dbReference type="PANTHER" id="PTHR43670">
    <property type="entry name" value="HEAT SHOCK PROTEIN 26"/>
    <property type="match status" value="1"/>
</dbReference>
<evidence type="ECO:0000259" key="2">
    <source>
        <dbReference type="Pfam" id="PF18922"/>
    </source>
</evidence>
<gene>
    <name evidence="3" type="ORF">jhhlp_001961</name>
</gene>
<feature type="compositionally biased region" description="Acidic residues" evidence="1">
    <location>
        <begin position="411"/>
        <end position="420"/>
    </location>
</feature>
<feature type="region of interest" description="Disordered" evidence="1">
    <location>
        <begin position="361"/>
        <end position="467"/>
    </location>
</feature>
<feature type="domain" description="DUF5672" evidence="2">
    <location>
        <begin position="145"/>
        <end position="283"/>
    </location>
</feature>
<dbReference type="STRING" id="41688.A0A2N3NCR0"/>
<dbReference type="InterPro" id="IPR043729">
    <property type="entry name" value="DUF5672"/>
</dbReference>
<dbReference type="GO" id="GO:0005737">
    <property type="term" value="C:cytoplasm"/>
    <property type="evidence" value="ECO:0007669"/>
    <property type="project" value="TreeGrafter"/>
</dbReference>
<dbReference type="Pfam" id="PF18922">
    <property type="entry name" value="DUF5672"/>
    <property type="match status" value="1"/>
</dbReference>
<dbReference type="VEuPathDB" id="FungiDB:jhhlp_001961"/>
<evidence type="ECO:0000256" key="1">
    <source>
        <dbReference type="SAM" id="MobiDB-lite"/>
    </source>
</evidence>
<dbReference type="OrthoDB" id="10025998at2759"/>
<dbReference type="InParanoid" id="A0A2N3NCR0"/>
<reference evidence="3 4" key="1">
    <citation type="journal article" date="2017" name="G3 (Bethesda)">
        <title>First Draft Genome Sequence of the Pathogenic Fungus Lomentospora prolificans (Formerly Scedosporium prolificans).</title>
        <authorList>
            <person name="Luo R."/>
            <person name="Zimin A."/>
            <person name="Workman R."/>
            <person name="Fan Y."/>
            <person name="Pertea G."/>
            <person name="Grossman N."/>
            <person name="Wear M.P."/>
            <person name="Jia B."/>
            <person name="Miller H."/>
            <person name="Casadevall A."/>
            <person name="Timp W."/>
            <person name="Zhang S.X."/>
            <person name="Salzberg S.L."/>
        </authorList>
    </citation>
    <scope>NUCLEOTIDE SEQUENCE [LARGE SCALE GENOMIC DNA]</scope>
    <source>
        <strain evidence="3 4">JHH-5317</strain>
    </source>
</reference>
<dbReference type="Proteomes" id="UP000233524">
    <property type="component" value="Unassembled WGS sequence"/>
</dbReference>
<feature type="compositionally biased region" description="Basic and acidic residues" evidence="1">
    <location>
        <begin position="336"/>
        <end position="349"/>
    </location>
</feature>
<comment type="caution">
    <text evidence="3">The sequence shown here is derived from an EMBL/GenBank/DDBJ whole genome shotgun (WGS) entry which is preliminary data.</text>
</comment>
<sequence>MAVITPTMALRPHIMAASQYITKARILVVFSLVLTWFIAGLLPHYTPVIQAEIKTRLSEARQKMPTIKVDWQVEDNPRAKFSSQKVALLIEPRPLPHLVPQILHMITVVPPDWRFLFIGSEKSIISVGRAHTIKHQQIIGKLDLMVLPLPWSIASKEHVYRTLTDMRFYDEFMPGVEWILKYESDSIMCANSESGLNEWLDWSWAGAPRSPEDRFSGNGGLSLRRVSAIRQVLTFQERYNDTEPEDEWFGKRLWVLPNHKVAAGTDGRLAVEDVYFDNPMGFHVREGKNLKDEVWKSQEQRKKIFQYCPELSMIMDMKLERERCDGDNGEGGIGKTDAEKQKEEEEKKAKALEEKKKLEEERKKLEEEKKKKLEEEKKKKLEEEEKKKKLEDEERAKEKEKEKAKEKEEPSNEPEGESGESENTTQEDDKLTLPDSDTPDEKAEKEKSDETPDEKPEKEKSDEAADE</sequence>
<protein>
    <recommendedName>
        <fullName evidence="2">DUF5672 domain-containing protein</fullName>
    </recommendedName>
</protein>
<dbReference type="AlphaFoldDB" id="A0A2N3NCR0"/>
<dbReference type="PANTHER" id="PTHR43670:SF131">
    <property type="entry name" value="LRRGT00202"/>
    <property type="match status" value="1"/>
</dbReference>
<name>A0A2N3NCR0_9PEZI</name>
<evidence type="ECO:0000313" key="3">
    <source>
        <dbReference type="EMBL" id="PKS10211.1"/>
    </source>
</evidence>
<proteinExistence type="predicted"/>
<dbReference type="EMBL" id="NLAX01000008">
    <property type="protein sequence ID" value="PKS10211.1"/>
    <property type="molecule type" value="Genomic_DNA"/>
</dbReference>
<feature type="region of interest" description="Disordered" evidence="1">
    <location>
        <begin position="323"/>
        <end position="349"/>
    </location>
</feature>